<dbReference type="AlphaFoldDB" id="A0AAV7GSU7"/>
<dbReference type="Proteomes" id="UP000775213">
    <property type="component" value="Unassembled WGS sequence"/>
</dbReference>
<reference evidence="2 3" key="1">
    <citation type="journal article" date="2021" name="Hortic Res">
        <title>Chromosome-scale assembly of the Dendrobium chrysotoxum genome enhances the understanding of orchid evolution.</title>
        <authorList>
            <person name="Zhang Y."/>
            <person name="Zhang G.Q."/>
            <person name="Zhang D."/>
            <person name="Liu X.D."/>
            <person name="Xu X.Y."/>
            <person name="Sun W.H."/>
            <person name="Yu X."/>
            <person name="Zhu X."/>
            <person name="Wang Z.W."/>
            <person name="Zhao X."/>
            <person name="Zhong W.Y."/>
            <person name="Chen H."/>
            <person name="Yin W.L."/>
            <person name="Huang T."/>
            <person name="Niu S.C."/>
            <person name="Liu Z.J."/>
        </authorList>
    </citation>
    <scope>NUCLEOTIDE SEQUENCE [LARGE SCALE GENOMIC DNA]</scope>
    <source>
        <strain evidence="2">Lindl</strain>
    </source>
</reference>
<evidence type="ECO:0000256" key="1">
    <source>
        <dbReference type="SAM" id="MobiDB-lite"/>
    </source>
</evidence>
<protein>
    <submittedName>
        <fullName evidence="2">Uncharacterized protein</fullName>
    </submittedName>
</protein>
<feature type="compositionally biased region" description="Basic and acidic residues" evidence="1">
    <location>
        <begin position="76"/>
        <end position="98"/>
    </location>
</feature>
<accession>A0AAV7GSU7</accession>
<keyword evidence="3" id="KW-1185">Reference proteome</keyword>
<evidence type="ECO:0000313" key="3">
    <source>
        <dbReference type="Proteomes" id="UP000775213"/>
    </source>
</evidence>
<evidence type="ECO:0000313" key="2">
    <source>
        <dbReference type="EMBL" id="KAH0459781.1"/>
    </source>
</evidence>
<organism evidence="2 3">
    <name type="scientific">Dendrobium chrysotoxum</name>
    <name type="common">Orchid</name>
    <dbReference type="NCBI Taxonomy" id="161865"/>
    <lineage>
        <taxon>Eukaryota</taxon>
        <taxon>Viridiplantae</taxon>
        <taxon>Streptophyta</taxon>
        <taxon>Embryophyta</taxon>
        <taxon>Tracheophyta</taxon>
        <taxon>Spermatophyta</taxon>
        <taxon>Magnoliopsida</taxon>
        <taxon>Liliopsida</taxon>
        <taxon>Asparagales</taxon>
        <taxon>Orchidaceae</taxon>
        <taxon>Epidendroideae</taxon>
        <taxon>Malaxideae</taxon>
        <taxon>Dendrobiinae</taxon>
        <taxon>Dendrobium</taxon>
    </lineage>
</organism>
<dbReference type="EMBL" id="JAGFBR010000010">
    <property type="protein sequence ID" value="KAH0459781.1"/>
    <property type="molecule type" value="Genomic_DNA"/>
</dbReference>
<proteinExistence type="predicted"/>
<name>A0AAV7GSU7_DENCH</name>
<comment type="caution">
    <text evidence="2">The sequence shown here is derived from an EMBL/GenBank/DDBJ whole genome shotgun (WGS) entry which is preliminary data.</text>
</comment>
<feature type="region of interest" description="Disordered" evidence="1">
    <location>
        <begin position="56"/>
        <end position="98"/>
    </location>
</feature>
<gene>
    <name evidence="2" type="ORF">IEQ34_010444</name>
</gene>
<sequence length="115" mass="12451">MGPGRRGGARAGWGIATVAEPGKARAGRSAGTGANVSPCSCIRTLIRSSGWVEHPATMDAIPPSTNPLKPILSNSKENEGDREKDRNRDREAGKELRNDEFYQSELGFISLETRR</sequence>